<sequence length="257" mass="29818">MLQVNSLTDKRIFENKIDLLVSDLDYTLINFGLGHQAGVKNISKVLGQNVANEFNDIFNLIHEKHIVIDKENWDKQSRFSKIISQMKSLKFVKNQYGLKEYSREFYFIIALKKFNLEPKKQTIEAARDAYWSGIKDSSPIYNDTKTFLSKLGKTPIIIMTGSDSVMTIADDLSLEYVPELSKAYKESRVKKVPFQYQGLIIGDPWDKPDERFFNLVEMEIKRLGGFNKQNILFLGDSYHADLEVPERRGYKTVLIKR</sequence>
<dbReference type="InterPro" id="IPR036412">
    <property type="entry name" value="HAD-like_sf"/>
</dbReference>
<proteinExistence type="predicted"/>
<evidence type="ECO:0000313" key="2">
    <source>
        <dbReference type="Proteomes" id="UP000231025"/>
    </source>
</evidence>
<dbReference type="InterPro" id="IPR023214">
    <property type="entry name" value="HAD_sf"/>
</dbReference>
<gene>
    <name evidence="1" type="ORF">COX47_02170</name>
</gene>
<accession>A0A2G9Y6X4</accession>
<dbReference type="EMBL" id="PCRE01000032">
    <property type="protein sequence ID" value="PIP14988.1"/>
    <property type="molecule type" value="Genomic_DNA"/>
</dbReference>
<dbReference type="Gene3D" id="3.40.50.1000">
    <property type="entry name" value="HAD superfamily/HAD-like"/>
    <property type="match status" value="1"/>
</dbReference>
<protein>
    <recommendedName>
        <fullName evidence="3">Haloacid dehalogenase</fullName>
    </recommendedName>
</protein>
<name>A0A2G9Y6X4_9BACT</name>
<evidence type="ECO:0000313" key="1">
    <source>
        <dbReference type="EMBL" id="PIP14988.1"/>
    </source>
</evidence>
<evidence type="ECO:0008006" key="3">
    <source>
        <dbReference type="Google" id="ProtNLM"/>
    </source>
</evidence>
<reference evidence="1 2" key="1">
    <citation type="submission" date="2017-09" db="EMBL/GenBank/DDBJ databases">
        <title>Depth-based differentiation of microbial function through sediment-hosted aquifers and enrichment of novel symbionts in the deep terrestrial subsurface.</title>
        <authorList>
            <person name="Probst A.J."/>
            <person name="Ladd B."/>
            <person name="Jarett J.K."/>
            <person name="Geller-Mcgrath D.E."/>
            <person name="Sieber C.M."/>
            <person name="Emerson J.B."/>
            <person name="Anantharaman K."/>
            <person name="Thomas B.C."/>
            <person name="Malmstrom R."/>
            <person name="Stieglmeier M."/>
            <person name="Klingl A."/>
            <person name="Woyke T."/>
            <person name="Ryan C.M."/>
            <person name="Banfield J.F."/>
        </authorList>
    </citation>
    <scope>NUCLEOTIDE SEQUENCE [LARGE SCALE GENOMIC DNA]</scope>
    <source>
        <strain evidence="1">CG23_combo_of_CG06-09_8_20_14_all_35_49</strain>
    </source>
</reference>
<dbReference type="SUPFAM" id="SSF56784">
    <property type="entry name" value="HAD-like"/>
    <property type="match status" value="1"/>
</dbReference>
<dbReference type="AlphaFoldDB" id="A0A2G9Y6X4"/>
<comment type="caution">
    <text evidence="1">The sequence shown here is derived from an EMBL/GenBank/DDBJ whole genome shotgun (WGS) entry which is preliminary data.</text>
</comment>
<dbReference type="Proteomes" id="UP000231025">
    <property type="component" value="Unassembled WGS sequence"/>
</dbReference>
<organism evidence="1 2">
    <name type="scientific">Candidatus Roizmanbacteria bacterium CG23_combo_of_CG06-09_8_20_14_all_35_49</name>
    <dbReference type="NCBI Taxonomy" id="1974863"/>
    <lineage>
        <taxon>Bacteria</taxon>
        <taxon>Candidatus Roizmaniibacteriota</taxon>
    </lineage>
</organism>